<keyword evidence="2" id="KW-1185">Reference proteome</keyword>
<protein>
    <recommendedName>
        <fullName evidence="3">DUF2922 domain-containing protein</fullName>
    </recommendedName>
</protein>
<dbReference type="RefSeq" id="WP_072873996.1">
    <property type="nucleotide sequence ID" value="NZ_FRAF01000011.1"/>
</dbReference>
<evidence type="ECO:0000313" key="2">
    <source>
        <dbReference type="Proteomes" id="UP000184016"/>
    </source>
</evidence>
<name>A0A1M6R3A3_9BACL</name>
<dbReference type="InterPro" id="IPR021321">
    <property type="entry name" value="DUF2922"/>
</dbReference>
<evidence type="ECO:0000313" key="1">
    <source>
        <dbReference type="EMBL" id="SHK26827.1"/>
    </source>
</evidence>
<accession>A0A1M6R3A3</accession>
<proteinExistence type="predicted"/>
<dbReference type="EMBL" id="FRAF01000011">
    <property type="protein sequence ID" value="SHK26827.1"/>
    <property type="molecule type" value="Genomic_DNA"/>
</dbReference>
<organism evidence="1 2">
    <name type="scientific">Alicyclobacillus tolerans</name>
    <dbReference type="NCBI Taxonomy" id="90970"/>
    <lineage>
        <taxon>Bacteria</taxon>
        <taxon>Bacillati</taxon>
        <taxon>Bacillota</taxon>
        <taxon>Bacilli</taxon>
        <taxon>Bacillales</taxon>
        <taxon>Alicyclobacillaceae</taxon>
        <taxon>Alicyclobacillus</taxon>
    </lineage>
</organism>
<dbReference type="Pfam" id="PF11148">
    <property type="entry name" value="DUF2922"/>
    <property type="match status" value="1"/>
</dbReference>
<sequence>MADKMILQMQFLTDSNKKVHINIANPKQPVDQTAVDAAMSLIVEKNIFLLPQGNIVKQVGAAAITTSSSTVG</sequence>
<dbReference type="OrthoDB" id="2454247at2"/>
<reference evidence="2" key="1">
    <citation type="submission" date="2016-11" db="EMBL/GenBank/DDBJ databases">
        <authorList>
            <person name="Varghese N."/>
            <person name="Submissions S."/>
        </authorList>
    </citation>
    <scope>NUCLEOTIDE SEQUENCE [LARGE SCALE GENOMIC DNA]</scope>
    <source>
        <strain evidence="2">USBA-503</strain>
    </source>
</reference>
<dbReference type="AlphaFoldDB" id="A0A1M6R3A3"/>
<gene>
    <name evidence="1" type="ORF">SAMN05443507_11144</name>
</gene>
<dbReference type="Proteomes" id="UP000184016">
    <property type="component" value="Unassembled WGS sequence"/>
</dbReference>
<evidence type="ECO:0008006" key="3">
    <source>
        <dbReference type="Google" id="ProtNLM"/>
    </source>
</evidence>